<feature type="region of interest" description="Disordered" evidence="3">
    <location>
        <begin position="227"/>
        <end position="327"/>
    </location>
</feature>
<dbReference type="GeneID" id="39731883"/>
<dbReference type="Gene3D" id="1.20.930.10">
    <property type="entry name" value="Conserved domain common to transcription factors TFIIS, elongin A, CRSP70"/>
    <property type="match status" value="1"/>
</dbReference>
<keyword evidence="2" id="KW-0539">Nucleus</keyword>
<evidence type="ECO:0000256" key="1">
    <source>
        <dbReference type="ARBA" id="ARBA00037992"/>
    </source>
</evidence>
<name>A0A1J1GUL0_PLAGA</name>
<dbReference type="InterPro" id="IPR051037">
    <property type="entry name" value="RNAPII_TF_IWS1"/>
</dbReference>
<dbReference type="Proteomes" id="UP000220797">
    <property type="component" value="Unassembled WGS sequence"/>
</dbReference>
<dbReference type="InterPro" id="IPR017923">
    <property type="entry name" value="TFIIS_N"/>
</dbReference>
<dbReference type="EMBL" id="CVMV01000059">
    <property type="protein sequence ID" value="CRG96138.1"/>
    <property type="molecule type" value="Genomic_DNA"/>
</dbReference>
<organism evidence="5 6">
    <name type="scientific">Plasmodium gallinaceum</name>
    <dbReference type="NCBI Taxonomy" id="5849"/>
    <lineage>
        <taxon>Eukaryota</taxon>
        <taxon>Sar</taxon>
        <taxon>Alveolata</taxon>
        <taxon>Apicomplexa</taxon>
        <taxon>Aconoidasida</taxon>
        <taxon>Haemosporida</taxon>
        <taxon>Plasmodiidae</taxon>
        <taxon>Plasmodium</taxon>
        <taxon>Plasmodium (Haemamoeba)</taxon>
    </lineage>
</organism>
<evidence type="ECO:0000313" key="6">
    <source>
        <dbReference type="Proteomes" id="UP000220797"/>
    </source>
</evidence>
<feature type="compositionally biased region" description="Acidic residues" evidence="3">
    <location>
        <begin position="126"/>
        <end position="146"/>
    </location>
</feature>
<sequence>MDINVNKNIDKSLEISNFCNDENSLEEYNEENFQEKMKLKLHVKKKQKETKDDIVEDEEEEEEFVKEEKNEEIYENEDNEEEEVKKEKNEEIFGDENEENEEEEEEEEEEEDEEEEYLKEEKNEEIFGDENEENDEEEEDEEEEYLKEEKNEEIYENEDNEEEEVKEEKNEEIFGDENEEKEEEEKIEVDMKYEVEHKNEINFNERCVGDNKEYDNYFKNDSFNNNIFENKHASEGNNIGSYDDISNEKQQNIGGTLFFDKNENDEMIESNENTVKTNVDNDDTSTELIKKKKKGKFNKKKRNLSGSESNEEKSDDTDENTLRKKKKKKMIRLKKSKYIANIAEEVEEENEEETDNGINSDNDINKKKKYSSKKMGYSDIVVDEEEYELENDDSNKLQRKKKNYFDEILENLKYRRKRAPKISEDDGIQYCENVLNQMILVHEQDIKNMKEKKPATSKLQIIDEVCKILTKPKWKPFFMKLNIYHVLALWLMPTSKNTLPNFTIRTNLLKVIQQLPITIKSLRGSQLGKIMTYLHSHKDETEENKKLIRNILQNWMGPIIGINSNYKQFLKERQKKIMENPEFHKKVLEKAKTLIPDSICIEKEEEQNEFKRHATIPYNSECSFLINVPSSMPNSSKKNIPKSKIKRLTDSMKLNKRFRKTQKVSIEGKGVAVAP</sequence>
<dbReference type="PANTHER" id="PTHR46010:SF1">
    <property type="entry name" value="PROTEIN IWS1 HOMOLOG"/>
    <property type="match status" value="1"/>
</dbReference>
<dbReference type="Pfam" id="PF08711">
    <property type="entry name" value="Med26"/>
    <property type="match status" value="1"/>
</dbReference>
<protein>
    <submittedName>
        <fullName evidence="5">IWS1-like protein, putative</fullName>
    </submittedName>
</protein>
<dbReference type="InterPro" id="IPR035441">
    <property type="entry name" value="TFIIS/LEDGF_dom_sf"/>
</dbReference>
<dbReference type="GO" id="GO:0016973">
    <property type="term" value="P:poly(A)+ mRNA export from nucleus"/>
    <property type="evidence" value="ECO:0007669"/>
    <property type="project" value="TreeGrafter"/>
</dbReference>
<dbReference type="AlphaFoldDB" id="A0A1J1GUL0"/>
<feature type="compositionally biased region" description="Acidic residues" evidence="3">
    <location>
        <begin position="92"/>
        <end position="118"/>
    </location>
</feature>
<feature type="region of interest" description="Disordered" evidence="3">
    <location>
        <begin position="346"/>
        <end position="370"/>
    </location>
</feature>
<comment type="caution">
    <text evidence="5">The sequence shown here is derived from an EMBL/GenBank/DDBJ whole genome shotgun (WGS) entry which is preliminary data.</text>
</comment>
<accession>A0A1J1GUL0</accession>
<feature type="compositionally biased region" description="Acidic residues" evidence="3">
    <location>
        <begin position="173"/>
        <end position="186"/>
    </location>
</feature>
<evidence type="ECO:0000256" key="2">
    <source>
        <dbReference type="PROSITE-ProRule" id="PRU00649"/>
    </source>
</evidence>
<evidence type="ECO:0000256" key="3">
    <source>
        <dbReference type="SAM" id="MobiDB-lite"/>
    </source>
</evidence>
<feature type="domain" description="TFIIS N-terminal" evidence="4">
    <location>
        <begin position="485"/>
        <end position="562"/>
    </location>
</feature>
<dbReference type="GO" id="GO:0005634">
    <property type="term" value="C:nucleus"/>
    <property type="evidence" value="ECO:0007669"/>
    <property type="project" value="UniProtKB-SubCell"/>
</dbReference>
<gene>
    <name evidence="5" type="ORF">PGAL8A_00335300</name>
</gene>
<dbReference type="OrthoDB" id="21124at2759"/>
<dbReference type="RefSeq" id="XP_028528943.1">
    <property type="nucleotide sequence ID" value="XM_028672385.1"/>
</dbReference>
<keyword evidence="6" id="KW-1185">Reference proteome</keyword>
<feature type="region of interest" description="Disordered" evidence="3">
    <location>
        <begin position="45"/>
        <end position="186"/>
    </location>
</feature>
<evidence type="ECO:0000313" key="5">
    <source>
        <dbReference type="EMBL" id="CRG96138.1"/>
    </source>
</evidence>
<dbReference type="PROSITE" id="PS51319">
    <property type="entry name" value="TFIIS_N"/>
    <property type="match status" value="1"/>
</dbReference>
<feature type="compositionally biased region" description="Basic residues" evidence="3">
    <location>
        <begin position="290"/>
        <end position="303"/>
    </location>
</feature>
<proteinExistence type="inferred from homology"/>
<reference evidence="5" key="1">
    <citation type="submission" date="2015-04" db="EMBL/GenBank/DDBJ databases">
        <authorList>
            <consortium name="Pathogen Informatics"/>
        </authorList>
    </citation>
    <scope>NUCLEOTIDE SEQUENCE [LARGE SCALE GENOMIC DNA]</scope>
    <source>
        <strain evidence="5">8A</strain>
    </source>
</reference>
<comment type="similarity">
    <text evidence="1">Belongs to the IWS1 family.</text>
</comment>
<feature type="compositionally biased region" description="Acidic residues" evidence="3">
    <location>
        <begin position="346"/>
        <end position="355"/>
    </location>
</feature>
<comment type="subcellular location">
    <subcellularLocation>
        <location evidence="2">Nucleus</location>
    </subcellularLocation>
</comment>
<feature type="compositionally biased region" description="Acidic residues" evidence="3">
    <location>
        <begin position="73"/>
        <end position="82"/>
    </location>
</feature>
<dbReference type="VEuPathDB" id="PlasmoDB:PGAL8A_00335300"/>
<evidence type="ECO:0000259" key="4">
    <source>
        <dbReference type="PROSITE" id="PS51319"/>
    </source>
</evidence>
<dbReference type="PANTHER" id="PTHR46010">
    <property type="entry name" value="PROTEIN IWS1 HOMOLOG"/>
    <property type="match status" value="1"/>
</dbReference>
<feature type="compositionally biased region" description="Acidic residues" evidence="3">
    <location>
        <begin position="54"/>
        <end position="65"/>
    </location>
</feature>
<dbReference type="InterPro" id="IPR018940">
    <property type="entry name" value="EF-1_beta_acid_region_euk"/>
</dbReference>
<feature type="compositionally biased region" description="Acidic residues" evidence="3">
    <location>
        <begin position="154"/>
        <end position="165"/>
    </location>
</feature>
<dbReference type="SMART" id="SM01182">
    <property type="entry name" value="EF-1_beta_acid"/>
    <property type="match status" value="5"/>
</dbReference>